<evidence type="ECO:0000313" key="1">
    <source>
        <dbReference type="EMBL" id="KAI8023281.1"/>
    </source>
</evidence>
<sequence length="348" mass="39145">MQGRVFYSSLPPISKTYGTLCLFFTTAYQFGLYHPKYIALIYERVFLHFEVWRLITNFFFLGQFSINFGIRLLMIARYGVQLENGPFQRRTADFLWMMIFGAFTLLALSVIPWFWSPFLGVSLVFMLLYVWSREFPNANINIYGLVSLKAFYLPWAMLALDVIFGSELQPDLLGILAGHLYYFLTVLHPLAGGKNILKTPMWVHKLVARWGIGAPTYSHAQPDRTQGICISQIDPLKNDLDLWCGLVAPAMLAELQKQLKPQEITGIMNDFAEPGHLAPTGLHLAGTKYMVIQGEPGAVIRGKKGSGGVTIKKTGQALVFGIYEEPVTPGQCNMVVERLGDYLTDQGL</sequence>
<proteinExistence type="predicted"/>
<organism evidence="1 2">
    <name type="scientific">Camellia lanceoleosa</name>
    <dbReference type="NCBI Taxonomy" id="1840588"/>
    <lineage>
        <taxon>Eukaryota</taxon>
        <taxon>Viridiplantae</taxon>
        <taxon>Streptophyta</taxon>
        <taxon>Embryophyta</taxon>
        <taxon>Tracheophyta</taxon>
        <taxon>Spermatophyta</taxon>
        <taxon>Magnoliopsida</taxon>
        <taxon>eudicotyledons</taxon>
        <taxon>Gunneridae</taxon>
        <taxon>Pentapetalae</taxon>
        <taxon>asterids</taxon>
        <taxon>Ericales</taxon>
        <taxon>Theaceae</taxon>
        <taxon>Camellia</taxon>
    </lineage>
</organism>
<name>A0ACC0ICE2_9ERIC</name>
<protein>
    <submittedName>
        <fullName evidence="1">Derlin-1</fullName>
    </submittedName>
</protein>
<accession>A0ACC0ICE2</accession>
<dbReference type="Proteomes" id="UP001060215">
    <property type="component" value="Chromosome 6"/>
</dbReference>
<keyword evidence="2" id="KW-1185">Reference proteome</keyword>
<reference evidence="1 2" key="1">
    <citation type="journal article" date="2022" name="Plant J.">
        <title>Chromosome-level genome of Camellia lanceoleosa provides a valuable resource for understanding genome evolution and self-incompatibility.</title>
        <authorList>
            <person name="Gong W."/>
            <person name="Xiao S."/>
            <person name="Wang L."/>
            <person name="Liao Z."/>
            <person name="Chang Y."/>
            <person name="Mo W."/>
            <person name="Hu G."/>
            <person name="Li W."/>
            <person name="Zhao G."/>
            <person name="Zhu H."/>
            <person name="Hu X."/>
            <person name="Ji K."/>
            <person name="Xiang X."/>
            <person name="Song Q."/>
            <person name="Yuan D."/>
            <person name="Jin S."/>
            <person name="Zhang L."/>
        </authorList>
    </citation>
    <scope>NUCLEOTIDE SEQUENCE [LARGE SCALE GENOMIC DNA]</scope>
    <source>
        <strain evidence="1">SQ_2022a</strain>
    </source>
</reference>
<dbReference type="EMBL" id="CM045763">
    <property type="protein sequence ID" value="KAI8023281.1"/>
    <property type="molecule type" value="Genomic_DNA"/>
</dbReference>
<gene>
    <name evidence="1" type="ORF">LOK49_LG03G01257</name>
</gene>
<evidence type="ECO:0000313" key="2">
    <source>
        <dbReference type="Proteomes" id="UP001060215"/>
    </source>
</evidence>
<comment type="caution">
    <text evidence="1">The sequence shown here is derived from an EMBL/GenBank/DDBJ whole genome shotgun (WGS) entry which is preliminary data.</text>
</comment>